<keyword evidence="4" id="KW-0255">Endonuclease</keyword>
<feature type="compositionally biased region" description="Low complexity" evidence="8">
    <location>
        <begin position="1123"/>
        <end position="1132"/>
    </location>
</feature>
<protein>
    <submittedName>
        <fullName evidence="11">Polyprotein</fullName>
    </submittedName>
</protein>
<dbReference type="EMBL" id="KF743144">
    <property type="protein sequence ID" value="AHF58602.1"/>
    <property type="molecule type" value="Genomic_DNA"/>
</dbReference>
<name>W0GEX7_CHOCR</name>
<feature type="compositionally biased region" description="Polar residues" evidence="8">
    <location>
        <begin position="229"/>
        <end position="239"/>
    </location>
</feature>
<evidence type="ECO:0000256" key="5">
    <source>
        <dbReference type="ARBA" id="ARBA00022801"/>
    </source>
</evidence>
<evidence type="ECO:0000313" key="11">
    <source>
        <dbReference type="EMBL" id="AHF58602.1"/>
    </source>
</evidence>
<keyword evidence="7" id="KW-0862">Zinc</keyword>
<dbReference type="PROSITE" id="PS50158">
    <property type="entry name" value="ZF_CCHC"/>
    <property type="match status" value="1"/>
</dbReference>
<dbReference type="GO" id="GO:0004519">
    <property type="term" value="F:endonuclease activity"/>
    <property type="evidence" value="ECO:0007669"/>
    <property type="project" value="UniProtKB-KW"/>
</dbReference>
<dbReference type="InterPro" id="IPR012337">
    <property type="entry name" value="RNaseH-like_sf"/>
</dbReference>
<keyword evidence="6" id="KW-0695">RNA-directed DNA polymerase</keyword>
<dbReference type="InterPro" id="IPR001584">
    <property type="entry name" value="Integrase_cat-core"/>
</dbReference>
<feature type="region of interest" description="Disordered" evidence="8">
    <location>
        <begin position="208"/>
        <end position="257"/>
    </location>
</feature>
<feature type="domain" description="CCHC-type" evidence="9">
    <location>
        <begin position="498"/>
        <end position="513"/>
    </location>
</feature>
<evidence type="ECO:0000256" key="8">
    <source>
        <dbReference type="SAM" id="MobiDB-lite"/>
    </source>
</evidence>
<evidence type="ECO:0000256" key="7">
    <source>
        <dbReference type="PROSITE-ProRule" id="PRU00047"/>
    </source>
</evidence>
<dbReference type="PANTHER" id="PTHR41694">
    <property type="entry name" value="ENDOGENOUS RETROVIRUS GROUP K MEMBER POL PROTEIN"/>
    <property type="match status" value="1"/>
</dbReference>
<dbReference type="GO" id="GO:0015074">
    <property type="term" value="P:DNA integration"/>
    <property type="evidence" value="ECO:0007669"/>
    <property type="project" value="InterPro"/>
</dbReference>
<dbReference type="Pfam" id="PF07727">
    <property type="entry name" value="RVT_2"/>
    <property type="match status" value="1"/>
</dbReference>
<organism evidence="11">
    <name type="scientific">Chondrus crispus</name>
    <name type="common">Carrageen Irish moss</name>
    <name type="synonym">Polymorpha crispa</name>
    <dbReference type="NCBI Taxonomy" id="2769"/>
    <lineage>
        <taxon>Eukaryota</taxon>
        <taxon>Rhodophyta</taxon>
        <taxon>Florideophyceae</taxon>
        <taxon>Rhodymeniophycidae</taxon>
        <taxon>Gigartinales</taxon>
        <taxon>Gigartinaceae</taxon>
        <taxon>Chondrus</taxon>
    </lineage>
</organism>
<evidence type="ECO:0000256" key="1">
    <source>
        <dbReference type="ARBA" id="ARBA00022679"/>
    </source>
</evidence>
<feature type="region of interest" description="Disordered" evidence="8">
    <location>
        <begin position="136"/>
        <end position="156"/>
    </location>
</feature>
<dbReference type="GO" id="GO:0035613">
    <property type="term" value="F:RNA stem-loop binding"/>
    <property type="evidence" value="ECO:0007669"/>
    <property type="project" value="TreeGrafter"/>
</dbReference>
<dbReference type="InterPro" id="IPR001878">
    <property type="entry name" value="Znf_CCHC"/>
</dbReference>
<evidence type="ECO:0000256" key="2">
    <source>
        <dbReference type="ARBA" id="ARBA00022695"/>
    </source>
</evidence>
<dbReference type="Gene3D" id="3.30.420.10">
    <property type="entry name" value="Ribonuclease H-like superfamily/Ribonuclease H"/>
    <property type="match status" value="1"/>
</dbReference>
<keyword evidence="5" id="KW-0378">Hydrolase</keyword>
<keyword evidence="3" id="KW-0540">Nuclease</keyword>
<evidence type="ECO:0000256" key="6">
    <source>
        <dbReference type="ARBA" id="ARBA00022918"/>
    </source>
</evidence>
<accession>W0GEX7</accession>
<evidence type="ECO:0000256" key="3">
    <source>
        <dbReference type="ARBA" id="ARBA00022722"/>
    </source>
</evidence>
<dbReference type="InterPro" id="IPR013103">
    <property type="entry name" value="RVT_2"/>
</dbReference>
<feature type="region of interest" description="Disordered" evidence="8">
    <location>
        <begin position="1114"/>
        <end position="1143"/>
    </location>
</feature>
<evidence type="ECO:0000259" key="9">
    <source>
        <dbReference type="PROSITE" id="PS50158"/>
    </source>
</evidence>
<evidence type="ECO:0000259" key="10">
    <source>
        <dbReference type="PROSITE" id="PS50994"/>
    </source>
</evidence>
<dbReference type="PANTHER" id="PTHR41694:SF3">
    <property type="entry name" value="RNA-DIRECTED DNA POLYMERASE-RELATED"/>
    <property type="match status" value="1"/>
</dbReference>
<dbReference type="PROSITE" id="PS50994">
    <property type="entry name" value="INTEGRASE"/>
    <property type="match status" value="1"/>
</dbReference>
<evidence type="ECO:0000256" key="4">
    <source>
        <dbReference type="ARBA" id="ARBA00022759"/>
    </source>
</evidence>
<proteinExistence type="predicted"/>
<dbReference type="SUPFAM" id="SSF53098">
    <property type="entry name" value="Ribonuclease H-like"/>
    <property type="match status" value="1"/>
</dbReference>
<keyword evidence="7" id="KW-0479">Metal-binding</keyword>
<feature type="domain" description="Integrase catalytic" evidence="10">
    <location>
        <begin position="838"/>
        <end position="997"/>
    </location>
</feature>
<keyword evidence="2" id="KW-0548">Nucleotidyltransferase</keyword>
<keyword evidence="7" id="KW-0863">Zinc-finger</keyword>
<dbReference type="InterPro" id="IPR036397">
    <property type="entry name" value="RNaseH_sf"/>
</dbReference>
<dbReference type="GO" id="GO:0008270">
    <property type="term" value="F:zinc ion binding"/>
    <property type="evidence" value="ECO:0007669"/>
    <property type="project" value="UniProtKB-KW"/>
</dbReference>
<dbReference type="Gene3D" id="2.40.70.10">
    <property type="entry name" value="Acid Proteases"/>
    <property type="match status" value="1"/>
</dbReference>
<dbReference type="InterPro" id="IPR021109">
    <property type="entry name" value="Peptidase_aspartic_dom_sf"/>
</dbReference>
<reference evidence="11" key="1">
    <citation type="submission" date="2013-10" db="EMBL/GenBank/DDBJ databases">
        <title>Phylogenetic clustering and taxonomic distribution suggest ancient horizontal transfer or deep eukaryotic ancestry of the RAS lineage of Ty1/Copia-like LTR-retrotransposons.</title>
        <authorList>
            <person name="Maumus F."/>
        </authorList>
    </citation>
    <scope>NUCLEOTIDE SEQUENCE</scope>
</reference>
<keyword evidence="1" id="KW-0808">Transferase</keyword>
<dbReference type="GO" id="GO:0003964">
    <property type="term" value="F:RNA-directed DNA polymerase activity"/>
    <property type="evidence" value="ECO:0007669"/>
    <property type="project" value="UniProtKB-KW"/>
</dbReference>
<sequence>MSEGRNSAGNQELEALLFTAVTELQWTPDEGDDKQVYVRSWLESLIQDNITGDDIHERYVELLPPETLFSPNTLNSANAPRMFKEVRDVIHGRGGLIAKRRGLTIKKALADYYGDPQATKDAIDMARELVARATPSLRAERQAREGTPSSETNMEGMHRNDLEHIPAYADMRAPGLRPREETLPQVLENRFLGHGHDAGGEIDAQTRRHNQYTPGPENHAANAPYTQGPRDQSTVPSRWNSREDSRNNVGQQEGPLSAHAISVLSRLATRFKDRADKYAGNEGENWEDVYSSYINCADQWGVPEGAALRNIETILHGEAKTYYKRKVQANPNYFQTCDEVNKFILDTFHGREAQEATIEHLDSLSMYEQAQRQGSLVAGLRAVRDEIIKHVNLVPKGRQTDLDQKRWLKNAVRQYRWARPTTARAHDMDFARMYATLRSQAIEEERAMENRSERGRYRSKVGDKSLGRRILFGDMYGRDISNPRHTPKPGDGQFRGNCYGCGKRGYRRADCPDCKRDGRTFEPDRKKALKAIHEVTEMKEVLLVMGELQDQYGDRFEDLLGMARGESGSQEEAGEQDIGLAIEDDQRHEGTDGEEHDDEKEGGFIEQFHIHMTDIISTTNDIATSTHQQSRDLDEIPIHETEHSDDDKTFRGACLDTGATTSVCGLNQAKAYASFAGFKYKPKKSNKVFRFGGNRARSMGTIVIRIPIPGNLYVELKVDVVEHDIPLLIGLDALDRFGLYVNNVQDMLVHDNSRWTIPLERKKGHLYYTWGEDEVLFTVSELKRMHQGFYHPSAEKLFNLIRRADPRDATTETRKILNNISQQCSNCQLHAPRPLRFTATIPEGIVFNRMAILDLMWIQNQPLLHVVDHDTHYSAARFLRGESTKDVWETFLHCWVTMYVGLPDILKADSGSVFTSKRWNEYAENAGVVVEISPVENSNALGAGERYHDPLRRIYLKVKHDHPGYTKELILSISNKAMNDTCGPEGLVPTILVFGAIPKIAAQPSGQPTQEQRMNLMQTARAEMEKITARLRMKTILKKRTPSSSHATVSEGDPVLVWRKRGKHSLWTGPFEVIAVHGKIITISEDNGRARDFNASCVKIYLEDDHDLHANRASISREESSLSEESSTGTESASEKDDDWERDPDWDIEEDNIFYDFNSAGDQGVYLTETLPINDVRGREERFMSAKKKELEGLEKMGTWKRVASKDMPEGANLLGTRFALAIKNAGTPEEKPKARLVVQGHTDRDKFNVIHDSTALHQRSIRIIVSMAASEKFKIWSHDITQAYLQSEFPLKREVYLRPPPELKLAKDRVLKLIKPLYGLSESGDYWGSTSSRHHTLDLGMRQTCGDLSLYYRRKGGKLIGLSGVRVDDTLQCGDQHFWEETKRTMDMFKSTERVQQNINFCGIHVDVNEGPGSGFVMSQRDYVIKLTPLVTHADYSQFRSMRAKLAWLTNTRPDIACAVAKLTQVREGEFNLEAIKEANSVVKHVRKDKNLGIVHPHLDPESTEIIAFSDAALGNNRDLSSQIGYVIILRDRYGAANILEYSSKKCRRVTHSSLAGEIMGFSFAFDAAFIIKHDLEEITTRTFPLKMMTDSRALFDMVTRNSYSTERRLMIDMAAIRQSYQRREIDGIAHIPGPTNPADAMTKVGQNGVLANLMQGRLTMEPRQWVTRTQD</sequence>
<dbReference type="GO" id="GO:0016787">
    <property type="term" value="F:hydrolase activity"/>
    <property type="evidence" value="ECO:0007669"/>
    <property type="project" value="UniProtKB-KW"/>
</dbReference>